<name>A0A1E3G402_9BACT</name>
<evidence type="ECO:0000313" key="1">
    <source>
        <dbReference type="EMBL" id="ODN31016.1"/>
    </source>
</evidence>
<dbReference type="InterPro" id="IPR012547">
    <property type="entry name" value="PDDEXK_9"/>
</dbReference>
<dbReference type="Pfam" id="PF08011">
    <property type="entry name" value="PDDEXK_9"/>
    <property type="match status" value="1"/>
</dbReference>
<gene>
    <name evidence="1" type="ORF">A4H02_01715</name>
</gene>
<protein>
    <recommendedName>
        <fullName evidence="3">PD-(D/E)XK nuclease superfamily protein</fullName>
    </recommendedName>
</protein>
<reference evidence="2" key="1">
    <citation type="submission" date="2016-04" db="EMBL/GenBank/DDBJ databases">
        <title>The genome sequence project of a novel Fervidobacterium isolate from a hot spring in Thailand.</title>
        <authorList>
            <person name="Gonzalez J.M."/>
            <person name="Cuecas A."/>
            <person name="Kanoksilapatham W."/>
        </authorList>
    </citation>
    <scope>NUCLEOTIDE SEQUENCE [LARGE SCALE GENOMIC DNA]</scope>
    <source>
        <strain evidence="2">FC2004</strain>
    </source>
</reference>
<sequence>MVVEDESAGGRADVVVKMNGVVYVIELKVDKSAREALEQIKGKGYHEPFRGKEVYLVGISVSSKSGRVVKWALDQL</sequence>
<proteinExistence type="predicted"/>
<organism evidence="1 2">
    <name type="scientific">Fervidobacterium thailandense</name>
    <dbReference type="NCBI Taxonomy" id="1008305"/>
    <lineage>
        <taxon>Bacteria</taxon>
        <taxon>Thermotogati</taxon>
        <taxon>Thermotogota</taxon>
        <taxon>Thermotogae</taxon>
        <taxon>Thermotogales</taxon>
        <taxon>Fervidobacteriaceae</taxon>
        <taxon>Fervidobacterium</taxon>
    </lineage>
</organism>
<evidence type="ECO:0008006" key="3">
    <source>
        <dbReference type="Google" id="ProtNLM"/>
    </source>
</evidence>
<comment type="caution">
    <text evidence="1">The sequence shown here is derived from an EMBL/GenBank/DDBJ whole genome shotgun (WGS) entry which is preliminary data.</text>
</comment>
<dbReference type="EMBL" id="LWAF01000002">
    <property type="protein sequence ID" value="ODN31016.1"/>
    <property type="molecule type" value="Genomic_DNA"/>
</dbReference>
<keyword evidence="2" id="KW-1185">Reference proteome</keyword>
<accession>A0A1E3G402</accession>
<dbReference type="OrthoDB" id="42058at2"/>
<dbReference type="AlphaFoldDB" id="A0A1E3G402"/>
<dbReference type="STRING" id="1008305.A4H02_01715"/>
<dbReference type="Proteomes" id="UP000094570">
    <property type="component" value="Unassembled WGS sequence"/>
</dbReference>
<evidence type="ECO:0000313" key="2">
    <source>
        <dbReference type="Proteomes" id="UP000094570"/>
    </source>
</evidence>